<dbReference type="Proteomes" id="UP000619118">
    <property type="component" value="Unassembled WGS sequence"/>
</dbReference>
<dbReference type="Gene3D" id="3.40.630.30">
    <property type="match status" value="1"/>
</dbReference>
<dbReference type="SUPFAM" id="SSF55729">
    <property type="entry name" value="Acyl-CoA N-acyltransferases (Nat)"/>
    <property type="match status" value="1"/>
</dbReference>
<proteinExistence type="predicted"/>
<reference evidence="3" key="1">
    <citation type="journal article" date="2019" name="Int. J. Syst. Evol. Microbiol.">
        <title>The Global Catalogue of Microorganisms (GCM) 10K type strain sequencing project: providing services to taxonomists for standard genome sequencing and annotation.</title>
        <authorList>
            <consortium name="The Broad Institute Genomics Platform"/>
            <consortium name="The Broad Institute Genome Sequencing Center for Infectious Disease"/>
            <person name="Wu L."/>
            <person name="Ma J."/>
        </authorList>
    </citation>
    <scope>NUCLEOTIDE SEQUENCE [LARGE SCALE GENOMIC DNA]</scope>
    <source>
        <strain evidence="3">JCM 32306</strain>
    </source>
</reference>
<dbReference type="InterPro" id="IPR000182">
    <property type="entry name" value="GNAT_dom"/>
</dbReference>
<dbReference type="InterPro" id="IPR016181">
    <property type="entry name" value="Acyl_CoA_acyltransferase"/>
</dbReference>
<keyword evidence="3" id="KW-1185">Reference proteome</keyword>
<gene>
    <name evidence="2" type="ORF">GCM10009411_19050</name>
</gene>
<dbReference type="PROSITE" id="PS51186">
    <property type="entry name" value="GNAT"/>
    <property type="match status" value="1"/>
</dbReference>
<sequence length="168" mass="19454">MPEISIYNLEMTDRSQLNAKPQSNGLTLIEAKVKQYQFNRFLYQFVGAAWEWIDKLTWTNSQWQAYSEADNLHLYVAYVDGAPAGYFELQQQENGNVEIMYFGLAERFIGRGFGGYLLTQAIEHAWSLPDTQRVWVHTCSLDHPSALHNYQARGFILFRTDIETQTTS</sequence>
<accession>A0ABQ2RBR0</accession>
<dbReference type="CDD" id="cd04301">
    <property type="entry name" value="NAT_SF"/>
    <property type="match status" value="1"/>
</dbReference>
<evidence type="ECO:0000313" key="3">
    <source>
        <dbReference type="Proteomes" id="UP000619118"/>
    </source>
</evidence>
<dbReference type="EMBL" id="BMQX01000012">
    <property type="protein sequence ID" value="GGQ19011.1"/>
    <property type="molecule type" value="Genomic_DNA"/>
</dbReference>
<feature type="domain" description="N-acetyltransferase" evidence="1">
    <location>
        <begin position="26"/>
        <end position="168"/>
    </location>
</feature>
<dbReference type="Pfam" id="PF00583">
    <property type="entry name" value="Acetyltransf_1"/>
    <property type="match status" value="1"/>
</dbReference>
<name>A0ABQ2RBR0_9GAMM</name>
<evidence type="ECO:0000313" key="2">
    <source>
        <dbReference type="EMBL" id="GGQ19011.1"/>
    </source>
</evidence>
<evidence type="ECO:0000259" key="1">
    <source>
        <dbReference type="PROSITE" id="PS51186"/>
    </source>
</evidence>
<dbReference type="RefSeq" id="WP_160054226.1">
    <property type="nucleotide sequence ID" value="NZ_BMQX01000012.1"/>
</dbReference>
<comment type="caution">
    <text evidence="2">The sequence shown here is derived from an EMBL/GenBank/DDBJ whole genome shotgun (WGS) entry which is preliminary data.</text>
</comment>
<protein>
    <submittedName>
        <fullName evidence="2">N-acetyltransferase</fullName>
    </submittedName>
</protein>
<organism evidence="2 3">
    <name type="scientific">Shewanella litoralis</name>
    <dbReference type="NCBI Taxonomy" id="2282700"/>
    <lineage>
        <taxon>Bacteria</taxon>
        <taxon>Pseudomonadati</taxon>
        <taxon>Pseudomonadota</taxon>
        <taxon>Gammaproteobacteria</taxon>
        <taxon>Alteromonadales</taxon>
        <taxon>Shewanellaceae</taxon>
        <taxon>Shewanella</taxon>
    </lineage>
</organism>